<dbReference type="Proteomes" id="UP000306196">
    <property type="component" value="Unassembled WGS sequence"/>
</dbReference>
<dbReference type="OrthoDB" id="9804819at2"/>
<dbReference type="CDD" id="cd03230">
    <property type="entry name" value="ABC_DR_subfamily_A"/>
    <property type="match status" value="1"/>
</dbReference>
<protein>
    <submittedName>
        <fullName evidence="5">ABC transporter ATP-binding protein</fullName>
    </submittedName>
</protein>
<dbReference type="InterPro" id="IPR003593">
    <property type="entry name" value="AAA+_ATPase"/>
</dbReference>
<organism evidence="5 6">
    <name type="scientific">Phragmitibacter flavus</name>
    <dbReference type="NCBI Taxonomy" id="2576071"/>
    <lineage>
        <taxon>Bacteria</taxon>
        <taxon>Pseudomonadati</taxon>
        <taxon>Verrucomicrobiota</taxon>
        <taxon>Verrucomicrobiia</taxon>
        <taxon>Verrucomicrobiales</taxon>
        <taxon>Verrucomicrobiaceae</taxon>
        <taxon>Phragmitibacter</taxon>
    </lineage>
</organism>
<dbReference type="Pfam" id="PF00005">
    <property type="entry name" value="ABC_tran"/>
    <property type="match status" value="1"/>
</dbReference>
<dbReference type="InterPro" id="IPR027417">
    <property type="entry name" value="P-loop_NTPase"/>
</dbReference>
<evidence type="ECO:0000259" key="4">
    <source>
        <dbReference type="PROSITE" id="PS50893"/>
    </source>
</evidence>
<dbReference type="InterPro" id="IPR003439">
    <property type="entry name" value="ABC_transporter-like_ATP-bd"/>
</dbReference>
<name>A0A5R8KFJ0_9BACT</name>
<gene>
    <name evidence="5" type="ORF">FEM03_09175</name>
</gene>
<feature type="domain" description="ABC transporter" evidence="4">
    <location>
        <begin position="3"/>
        <end position="234"/>
    </location>
</feature>
<dbReference type="InterPro" id="IPR051782">
    <property type="entry name" value="ABC_Transporter_VariousFunc"/>
</dbReference>
<sequence>MRARLNEISKRFGGTVALDELTLDLPAGSVVAVLGLNGAGKSTLLKVMAGVSALDAGTVLYDGEVFHRERLDLRRRLLFTSESPMFFPGKSVLRNLAVFLEVYEKNAAEREERIVELLQETGMAGLVLKEAGTLSRGQVWKLALACAVAVRPELWLVDEPFASGMDVLGLAAFKRVARSLADEGGLVIYTTQLAEMAVGFADYICLLNEGRVALWESSESVKRRLKDEGVEVAELFRGMREEIP</sequence>
<dbReference type="PROSITE" id="PS50893">
    <property type="entry name" value="ABC_TRANSPORTER_2"/>
    <property type="match status" value="1"/>
</dbReference>
<comment type="caution">
    <text evidence="5">The sequence shown here is derived from an EMBL/GenBank/DDBJ whole genome shotgun (WGS) entry which is preliminary data.</text>
</comment>
<evidence type="ECO:0000313" key="6">
    <source>
        <dbReference type="Proteomes" id="UP000306196"/>
    </source>
</evidence>
<proteinExistence type="predicted"/>
<evidence type="ECO:0000313" key="5">
    <source>
        <dbReference type="EMBL" id="TLD71074.1"/>
    </source>
</evidence>
<keyword evidence="1" id="KW-0813">Transport</keyword>
<evidence type="ECO:0000256" key="3">
    <source>
        <dbReference type="ARBA" id="ARBA00022840"/>
    </source>
</evidence>
<dbReference type="SUPFAM" id="SSF52540">
    <property type="entry name" value="P-loop containing nucleoside triphosphate hydrolases"/>
    <property type="match status" value="1"/>
</dbReference>
<reference evidence="5 6" key="1">
    <citation type="submission" date="2019-05" db="EMBL/GenBank/DDBJ databases">
        <title>Verrucobacter flavum gen. nov., sp. nov. a new member of the family Verrucomicrobiaceae.</title>
        <authorList>
            <person name="Szuroczki S."/>
            <person name="Abbaszade G."/>
            <person name="Szabo A."/>
            <person name="Felfoldi T."/>
            <person name="Schumann P."/>
            <person name="Boka K."/>
            <person name="Keki Z."/>
            <person name="Toumi M."/>
            <person name="Toth E."/>
        </authorList>
    </citation>
    <scope>NUCLEOTIDE SEQUENCE [LARGE SCALE GENOMIC DNA]</scope>
    <source>
        <strain evidence="5 6">MG-N-17</strain>
    </source>
</reference>
<keyword evidence="6" id="KW-1185">Reference proteome</keyword>
<dbReference type="Gene3D" id="3.40.50.300">
    <property type="entry name" value="P-loop containing nucleotide triphosphate hydrolases"/>
    <property type="match status" value="1"/>
</dbReference>
<dbReference type="PANTHER" id="PTHR42939">
    <property type="entry name" value="ABC TRANSPORTER ATP-BINDING PROTEIN ALBC-RELATED"/>
    <property type="match status" value="1"/>
</dbReference>
<dbReference type="PANTHER" id="PTHR42939:SF1">
    <property type="entry name" value="ABC TRANSPORTER ATP-BINDING PROTEIN ALBC-RELATED"/>
    <property type="match status" value="1"/>
</dbReference>
<evidence type="ECO:0000256" key="2">
    <source>
        <dbReference type="ARBA" id="ARBA00022741"/>
    </source>
</evidence>
<dbReference type="EMBL" id="VAUV01000006">
    <property type="protein sequence ID" value="TLD71074.1"/>
    <property type="molecule type" value="Genomic_DNA"/>
</dbReference>
<evidence type="ECO:0000256" key="1">
    <source>
        <dbReference type="ARBA" id="ARBA00022448"/>
    </source>
</evidence>
<dbReference type="SMART" id="SM00382">
    <property type="entry name" value="AAA"/>
    <property type="match status" value="1"/>
</dbReference>
<dbReference type="GO" id="GO:0016887">
    <property type="term" value="F:ATP hydrolysis activity"/>
    <property type="evidence" value="ECO:0007669"/>
    <property type="project" value="InterPro"/>
</dbReference>
<dbReference type="AlphaFoldDB" id="A0A5R8KFJ0"/>
<accession>A0A5R8KFJ0</accession>
<keyword evidence="2" id="KW-0547">Nucleotide-binding</keyword>
<dbReference type="RefSeq" id="WP_138085903.1">
    <property type="nucleotide sequence ID" value="NZ_VAUV01000006.1"/>
</dbReference>
<keyword evidence="3 5" id="KW-0067">ATP-binding</keyword>
<dbReference type="GO" id="GO:0005524">
    <property type="term" value="F:ATP binding"/>
    <property type="evidence" value="ECO:0007669"/>
    <property type="project" value="UniProtKB-KW"/>
</dbReference>